<dbReference type="InterPro" id="IPR002898">
    <property type="entry name" value="MotA_ExbB_proton_chnl"/>
</dbReference>
<dbReference type="PANTHER" id="PTHR30625:SF15">
    <property type="entry name" value="BIOPOLYMER TRANSPORT PROTEIN EXBB"/>
    <property type="match status" value="1"/>
</dbReference>
<dbReference type="STRING" id="377629.TERTU_3743"/>
<dbReference type="InterPro" id="IPR050790">
    <property type="entry name" value="ExbB/TolQ_transport"/>
</dbReference>
<keyword evidence="7 9" id="KW-0472">Membrane</keyword>
<feature type="domain" description="MotA/TolQ/ExbB proton channel" evidence="10">
    <location>
        <begin position="93"/>
        <end position="218"/>
    </location>
</feature>
<sequence length="245" mass="26349">MNSNLSTNFTKNKLSGILFGGTCSMNTVVNFFQSGGPFMYPIALVLVVGLALAVERWLFLTTAKASNRRTFNRILPLLQKKDFASIVEIARQSKAPVGRIVAAGIARLQQTPRREEVEFAMEEGVMEAVPRLEKRTPYLATLANIATLLGLLGTIMGLIAAFTAVANADPAEKANLLSQSISVAMNTTAFGLMSAIPLLLAHAMLQSKTTEIIDSLEMAGVKCLNTMSNTNVFAARPRATGEVAR</sequence>
<proteinExistence type="inferred from homology"/>
<dbReference type="PANTHER" id="PTHR30625">
    <property type="entry name" value="PROTEIN TOLQ"/>
    <property type="match status" value="1"/>
</dbReference>
<comment type="similarity">
    <text evidence="8">Belongs to the exbB/tolQ family.</text>
</comment>
<evidence type="ECO:0000256" key="2">
    <source>
        <dbReference type="ARBA" id="ARBA00022448"/>
    </source>
</evidence>
<feature type="transmembrane region" description="Helical" evidence="9">
    <location>
        <begin position="38"/>
        <end position="59"/>
    </location>
</feature>
<dbReference type="Proteomes" id="UP000009080">
    <property type="component" value="Chromosome"/>
</dbReference>
<evidence type="ECO:0000313" key="12">
    <source>
        <dbReference type="Proteomes" id="UP000009080"/>
    </source>
</evidence>
<evidence type="ECO:0000256" key="6">
    <source>
        <dbReference type="ARBA" id="ARBA00022989"/>
    </source>
</evidence>
<protein>
    <submittedName>
        <fullName evidence="11">ATPase</fullName>
    </submittedName>
</protein>
<keyword evidence="4 9" id="KW-0812">Transmembrane</keyword>
<evidence type="ECO:0000256" key="5">
    <source>
        <dbReference type="ARBA" id="ARBA00022927"/>
    </source>
</evidence>
<keyword evidence="2 8" id="KW-0813">Transport</keyword>
<organism evidence="11 12">
    <name type="scientific">Teredinibacter turnerae (strain ATCC 39867 / T7901)</name>
    <dbReference type="NCBI Taxonomy" id="377629"/>
    <lineage>
        <taxon>Bacteria</taxon>
        <taxon>Pseudomonadati</taxon>
        <taxon>Pseudomonadota</taxon>
        <taxon>Gammaproteobacteria</taxon>
        <taxon>Cellvibrionales</taxon>
        <taxon>Cellvibrionaceae</taxon>
        <taxon>Teredinibacter</taxon>
    </lineage>
</organism>
<dbReference type="KEGG" id="ttu:TERTU_3743"/>
<comment type="subcellular location">
    <subcellularLocation>
        <location evidence="1">Cell membrane</location>
        <topology evidence="1">Multi-pass membrane protein</topology>
    </subcellularLocation>
    <subcellularLocation>
        <location evidence="8">Membrane</location>
        <topology evidence="8">Multi-pass membrane protein</topology>
    </subcellularLocation>
</comment>
<feature type="transmembrane region" description="Helical" evidence="9">
    <location>
        <begin position="138"/>
        <end position="163"/>
    </location>
</feature>
<dbReference type="EMBL" id="CP001614">
    <property type="protein sequence ID" value="ACR13067.1"/>
    <property type="molecule type" value="Genomic_DNA"/>
</dbReference>
<gene>
    <name evidence="11" type="ordered locus">TERTU_3743</name>
</gene>
<evidence type="ECO:0000259" key="10">
    <source>
        <dbReference type="Pfam" id="PF01618"/>
    </source>
</evidence>
<keyword evidence="12" id="KW-1185">Reference proteome</keyword>
<evidence type="ECO:0000313" key="11">
    <source>
        <dbReference type="EMBL" id="ACR13067.1"/>
    </source>
</evidence>
<keyword evidence="3" id="KW-1003">Cell membrane</keyword>
<feature type="transmembrane region" description="Helical" evidence="9">
    <location>
        <begin position="183"/>
        <end position="205"/>
    </location>
</feature>
<dbReference type="eggNOG" id="COG0811">
    <property type="taxonomic scope" value="Bacteria"/>
</dbReference>
<keyword evidence="6 9" id="KW-1133">Transmembrane helix</keyword>
<keyword evidence="5 8" id="KW-0653">Protein transport</keyword>
<evidence type="ECO:0000256" key="4">
    <source>
        <dbReference type="ARBA" id="ARBA00022692"/>
    </source>
</evidence>
<dbReference type="AlphaFoldDB" id="C5BSC5"/>
<dbReference type="HOGENOM" id="CLU_053325_4_3_6"/>
<evidence type="ECO:0000256" key="9">
    <source>
        <dbReference type="SAM" id="Phobius"/>
    </source>
</evidence>
<dbReference type="GO" id="GO:0005886">
    <property type="term" value="C:plasma membrane"/>
    <property type="evidence" value="ECO:0007669"/>
    <property type="project" value="UniProtKB-SubCell"/>
</dbReference>
<name>C5BSC5_TERTT</name>
<dbReference type="GO" id="GO:0017038">
    <property type="term" value="P:protein import"/>
    <property type="evidence" value="ECO:0007669"/>
    <property type="project" value="TreeGrafter"/>
</dbReference>
<evidence type="ECO:0000256" key="8">
    <source>
        <dbReference type="RuleBase" id="RU004057"/>
    </source>
</evidence>
<evidence type="ECO:0000256" key="3">
    <source>
        <dbReference type="ARBA" id="ARBA00022475"/>
    </source>
</evidence>
<evidence type="ECO:0000256" key="7">
    <source>
        <dbReference type="ARBA" id="ARBA00023136"/>
    </source>
</evidence>
<dbReference type="Pfam" id="PF01618">
    <property type="entry name" value="MotA_ExbB"/>
    <property type="match status" value="1"/>
</dbReference>
<reference evidence="11 12" key="1">
    <citation type="journal article" date="2009" name="PLoS ONE">
        <title>The complete genome of Teredinibacter turnerae T7901: an intracellular endosymbiont of marine wood-boring bivalves (shipworms).</title>
        <authorList>
            <person name="Yang J.C."/>
            <person name="Madupu R."/>
            <person name="Durkin A.S."/>
            <person name="Ekborg N.A."/>
            <person name="Pedamallu C.S."/>
            <person name="Hostetler J.B."/>
            <person name="Radune D."/>
            <person name="Toms B.S."/>
            <person name="Henrissat B."/>
            <person name="Coutinho P.M."/>
            <person name="Schwarz S."/>
            <person name="Field L."/>
            <person name="Trindade-Silva A.E."/>
            <person name="Soares C.A.G."/>
            <person name="Elshahawi S."/>
            <person name="Hanora A."/>
            <person name="Schmidt E.W."/>
            <person name="Haygood M.G."/>
            <person name="Posfai J."/>
            <person name="Benner J."/>
            <person name="Madinger C."/>
            <person name="Nove J."/>
            <person name="Anton B."/>
            <person name="Chaudhary K."/>
            <person name="Foster J."/>
            <person name="Holman A."/>
            <person name="Kumar S."/>
            <person name="Lessard P.A."/>
            <person name="Luyten Y.A."/>
            <person name="Slatko B."/>
            <person name="Wood N."/>
            <person name="Wu B."/>
            <person name="Teplitski M."/>
            <person name="Mougous J.D."/>
            <person name="Ward N."/>
            <person name="Eisen J.A."/>
            <person name="Badger J.H."/>
            <person name="Distel D.L."/>
        </authorList>
    </citation>
    <scope>NUCLEOTIDE SEQUENCE [LARGE SCALE GENOMIC DNA]</scope>
    <source>
        <strain evidence="12">ATCC 39867 / T7901</strain>
    </source>
</reference>
<accession>C5BSC5</accession>
<evidence type="ECO:0000256" key="1">
    <source>
        <dbReference type="ARBA" id="ARBA00004651"/>
    </source>
</evidence>